<dbReference type="GeneID" id="73347729"/>
<reference evidence="1" key="1">
    <citation type="journal article" date="2021" name="Mol. Plant Microbe Interact.">
        <title>Complete Genome Sequence of the Plant-Pathogenic Fungus Colletotrichum lupini.</title>
        <authorList>
            <person name="Baroncelli R."/>
            <person name="Pensec F."/>
            <person name="Da Lio D."/>
            <person name="Boufleur T."/>
            <person name="Vicente I."/>
            <person name="Sarrocco S."/>
            <person name="Picot A."/>
            <person name="Baraldi E."/>
            <person name="Sukno S."/>
            <person name="Thon M."/>
            <person name="Le Floch G."/>
        </authorList>
    </citation>
    <scope>NUCLEOTIDE SEQUENCE</scope>
    <source>
        <strain evidence="1">IMI 504893</strain>
    </source>
</reference>
<evidence type="ECO:0000313" key="1">
    <source>
        <dbReference type="EMBL" id="UQC88259.1"/>
    </source>
</evidence>
<accession>A0A9Q8T2S9</accession>
<dbReference type="KEGG" id="clup:CLUP02_13782"/>
<dbReference type="AlphaFoldDB" id="A0A9Q8T2S9"/>
<gene>
    <name evidence="1" type="ORF">CLUP02_13782</name>
</gene>
<organism evidence="1 2">
    <name type="scientific">Colletotrichum lupini</name>
    <dbReference type="NCBI Taxonomy" id="145971"/>
    <lineage>
        <taxon>Eukaryota</taxon>
        <taxon>Fungi</taxon>
        <taxon>Dikarya</taxon>
        <taxon>Ascomycota</taxon>
        <taxon>Pezizomycotina</taxon>
        <taxon>Sordariomycetes</taxon>
        <taxon>Hypocreomycetidae</taxon>
        <taxon>Glomerellales</taxon>
        <taxon>Glomerellaceae</taxon>
        <taxon>Colletotrichum</taxon>
        <taxon>Colletotrichum acutatum species complex</taxon>
    </lineage>
</organism>
<proteinExistence type="predicted"/>
<name>A0A9Q8T2S9_9PEZI</name>
<protein>
    <submittedName>
        <fullName evidence="1">Uncharacterized protein</fullName>
    </submittedName>
</protein>
<evidence type="ECO:0000313" key="2">
    <source>
        <dbReference type="Proteomes" id="UP000830671"/>
    </source>
</evidence>
<dbReference type="RefSeq" id="XP_049149865.1">
    <property type="nucleotide sequence ID" value="XM_049292719.1"/>
</dbReference>
<sequence>MVVDYPISWWLLLGLKPNGKTKKLATGPHPIAAGGCPPQIAQVFEKVCQCIPALNIRRKTVGVHQKGQREELPLANPKVTGFQPITAQIARGRLPVESILAGFTWLNLRQVPARVFRAFALQPFGSSTT</sequence>
<dbReference type="Proteomes" id="UP000830671">
    <property type="component" value="Chromosome 7"/>
</dbReference>
<keyword evidence="2" id="KW-1185">Reference proteome</keyword>
<dbReference type="EMBL" id="CP019479">
    <property type="protein sequence ID" value="UQC88259.1"/>
    <property type="molecule type" value="Genomic_DNA"/>
</dbReference>